<proteinExistence type="predicted"/>
<evidence type="ECO:0000313" key="2">
    <source>
        <dbReference type="Proteomes" id="UP000003779"/>
    </source>
</evidence>
<evidence type="ECO:0000313" key="1">
    <source>
        <dbReference type="EMBL" id="AFR05875.1"/>
    </source>
</evidence>
<name>J7L374_NOCAA</name>
<dbReference type="KEGG" id="nal:B005_4570"/>
<dbReference type="PATRIC" id="fig|1205910.3.peg.4314"/>
<dbReference type="STRING" id="1205910.B005_4570"/>
<protein>
    <submittedName>
        <fullName evidence="1">Uncharacterized protein</fullName>
    </submittedName>
</protein>
<dbReference type="HOGENOM" id="CLU_3330742_0_0_11"/>
<dbReference type="EMBL" id="CP003788">
    <property type="protein sequence ID" value="AFR05875.1"/>
    <property type="molecule type" value="Genomic_DNA"/>
</dbReference>
<organism evidence="1 2">
    <name type="scientific">Nocardiopsis alba (strain ATCC BAA-2165 / BE74)</name>
    <dbReference type="NCBI Taxonomy" id="1205910"/>
    <lineage>
        <taxon>Bacteria</taxon>
        <taxon>Bacillati</taxon>
        <taxon>Actinomycetota</taxon>
        <taxon>Actinomycetes</taxon>
        <taxon>Streptosporangiales</taxon>
        <taxon>Nocardiopsidaceae</taxon>
        <taxon>Nocardiopsis</taxon>
    </lineage>
</organism>
<gene>
    <name evidence="1" type="ordered locus">B005_4570</name>
</gene>
<reference evidence="2" key="2">
    <citation type="submission" date="2012-08" db="EMBL/GenBank/DDBJ databases">
        <title>Whole-genome sequence of Nocardiopsis alba strain ATCC BAA-2165 associated with honeybees.</title>
        <authorList>
            <person name="Qiao J."/>
            <person name="Chen L."/>
            <person name="Li Y."/>
            <person name="Wang J."/>
            <person name="Zhang W."/>
            <person name="Chen S."/>
        </authorList>
    </citation>
    <scope>NUCLEOTIDE SEQUENCE [LARGE SCALE GENOMIC DNA]</scope>
    <source>
        <strain evidence="2">ATCC BAA-2165 / BE74</strain>
    </source>
</reference>
<dbReference type="AlphaFoldDB" id="J7L374"/>
<dbReference type="Proteomes" id="UP000003779">
    <property type="component" value="Chromosome"/>
</dbReference>
<accession>J7L374</accession>
<reference evidence="1 2" key="1">
    <citation type="journal article" date="2012" name="J. Bacteriol.">
        <title>Whole-Genome Sequence of Nocardiopsis alba Strain ATCC BAA-2165, Associated with Honeybees.</title>
        <authorList>
            <person name="Qiao J."/>
            <person name="Chen L."/>
            <person name="Li Y."/>
            <person name="Wang J."/>
            <person name="Zhang W."/>
            <person name="Chen S."/>
        </authorList>
    </citation>
    <scope>NUCLEOTIDE SEQUENCE [LARGE SCALE GENOMIC DNA]</scope>
    <source>
        <strain evidence="2">ATCC BAA-2165 / BE74</strain>
    </source>
</reference>
<sequence>MVRPLEAVAEPLPPFVVFVSLGRSSSALTGATGVSALT</sequence>